<keyword evidence="2" id="KW-1185">Reference proteome</keyword>
<dbReference type="EMBL" id="SEYY01021088">
    <property type="protein sequence ID" value="KAB7496706.1"/>
    <property type="molecule type" value="Genomic_DNA"/>
</dbReference>
<dbReference type="Proteomes" id="UP000326759">
    <property type="component" value="Unassembled WGS sequence"/>
</dbReference>
<dbReference type="OrthoDB" id="204305at2759"/>
<reference evidence="1 2" key="1">
    <citation type="journal article" date="2019" name="PLoS Biol.">
        <title>Sex chromosomes control vertical transmission of feminizing Wolbachia symbionts in an isopod.</title>
        <authorList>
            <person name="Becking T."/>
            <person name="Chebbi M.A."/>
            <person name="Giraud I."/>
            <person name="Moumen B."/>
            <person name="Laverre T."/>
            <person name="Caubet Y."/>
            <person name="Peccoud J."/>
            <person name="Gilbert C."/>
            <person name="Cordaux R."/>
        </authorList>
    </citation>
    <scope>NUCLEOTIDE SEQUENCE [LARGE SCALE GENOMIC DNA]</scope>
    <source>
        <strain evidence="1">ANa2</strain>
        <tissue evidence="1">Whole body excluding digestive tract and cuticle</tissue>
    </source>
</reference>
<name>A0A5N5SRE4_9CRUS</name>
<dbReference type="AlphaFoldDB" id="A0A5N5SRE4"/>
<comment type="caution">
    <text evidence="1">The sequence shown here is derived from an EMBL/GenBank/DDBJ whole genome shotgun (WGS) entry which is preliminary data.</text>
</comment>
<evidence type="ECO:0000313" key="1">
    <source>
        <dbReference type="EMBL" id="KAB7496706.1"/>
    </source>
</evidence>
<feature type="non-terminal residue" evidence="1">
    <location>
        <position position="1"/>
    </location>
</feature>
<protein>
    <submittedName>
        <fullName evidence="1">Uncharacterized protein</fullName>
    </submittedName>
</protein>
<gene>
    <name evidence="1" type="ORF">Anas_06755</name>
</gene>
<accession>A0A5N5SRE4</accession>
<organism evidence="1 2">
    <name type="scientific">Armadillidium nasatum</name>
    <dbReference type="NCBI Taxonomy" id="96803"/>
    <lineage>
        <taxon>Eukaryota</taxon>
        <taxon>Metazoa</taxon>
        <taxon>Ecdysozoa</taxon>
        <taxon>Arthropoda</taxon>
        <taxon>Crustacea</taxon>
        <taxon>Multicrustacea</taxon>
        <taxon>Malacostraca</taxon>
        <taxon>Eumalacostraca</taxon>
        <taxon>Peracarida</taxon>
        <taxon>Isopoda</taxon>
        <taxon>Oniscidea</taxon>
        <taxon>Crinocheta</taxon>
        <taxon>Armadillidiidae</taxon>
        <taxon>Armadillidium</taxon>
    </lineage>
</organism>
<evidence type="ECO:0000313" key="2">
    <source>
        <dbReference type="Proteomes" id="UP000326759"/>
    </source>
</evidence>
<sequence length="248" mass="29044">VYALSYFLRDFACIVSLCASFEEVINLGLNQKVISYSFLNKSKRYWIGFNELMQNISVFYPGWRVRVYASSPDISFLQSIMKNWTFVNFCDIDNLPPPIYSVRFYPVTMWRFAALGDDQVDVMLSRDLDSEILKREYDAVSEWLNLTNKSLHIMRDHQLHCVPMLGGTWGIRVTKPSERRRLRIIRQEMFKSVFNSRGTRDDQAYLTVNFNDDVSECFVFKSSLAIQDPKQCPVYGPKSIEELKQNDF</sequence>
<proteinExistence type="predicted"/>